<dbReference type="InterPro" id="IPR041489">
    <property type="entry name" value="PDZ_6"/>
</dbReference>
<dbReference type="GO" id="GO:0004175">
    <property type="term" value="F:endopeptidase activity"/>
    <property type="evidence" value="ECO:0007669"/>
    <property type="project" value="TreeGrafter"/>
</dbReference>
<dbReference type="EMBL" id="CADCWM010000336">
    <property type="protein sequence ID" value="CAA9553931.1"/>
    <property type="molecule type" value="Genomic_DNA"/>
</dbReference>
<feature type="domain" description="PDZ" evidence="5">
    <location>
        <begin position="128"/>
        <end position="202"/>
    </location>
</feature>
<evidence type="ECO:0000259" key="5">
    <source>
        <dbReference type="PROSITE" id="PS50106"/>
    </source>
</evidence>
<sequence length="265" mass="28535">MFALAPNPPRRLSAGMRTYVVVALLLAFGMITFSGGILAERLVLGPAGRGDSPTRVGGLGSDVSPHSRDELDAFAEIWQLVEREYYYGPVDRQKLLYGAARGMMSTLGDDYTTFLEPVQQQGVREQLSGDYEGIGIYIDTVEGRFTVAAPIKGAPAEAAGLRARDTIVRVDGREITGLPQDEVIKLVKGKAGTVVRLAVERPGVAGRLEFDVTRAVINIPSVTMKMEGEIAVINVSIFGDKTTAQLDDALRDARRSGARGIVLDL</sequence>
<dbReference type="InterPro" id="IPR036034">
    <property type="entry name" value="PDZ_sf"/>
</dbReference>
<dbReference type="FunFam" id="2.30.42.10:FF:000063">
    <property type="entry name" value="Peptidase, S41 family"/>
    <property type="match status" value="1"/>
</dbReference>
<keyword evidence="3" id="KW-0378">Hydrolase</keyword>
<evidence type="ECO:0000256" key="4">
    <source>
        <dbReference type="ARBA" id="ARBA00022825"/>
    </source>
</evidence>
<reference evidence="6" key="1">
    <citation type="submission" date="2020-02" db="EMBL/GenBank/DDBJ databases">
        <authorList>
            <person name="Meier V. D."/>
        </authorList>
    </citation>
    <scope>NUCLEOTIDE SEQUENCE</scope>
    <source>
        <strain evidence="6">AVDCRST_MAG88</strain>
    </source>
</reference>
<dbReference type="SMART" id="SM00228">
    <property type="entry name" value="PDZ"/>
    <property type="match status" value="1"/>
</dbReference>
<dbReference type="Pfam" id="PF17820">
    <property type="entry name" value="PDZ_6"/>
    <property type="match status" value="1"/>
</dbReference>
<evidence type="ECO:0000256" key="2">
    <source>
        <dbReference type="ARBA" id="ARBA00022670"/>
    </source>
</evidence>
<dbReference type="PANTHER" id="PTHR32060:SF30">
    <property type="entry name" value="CARBOXY-TERMINAL PROCESSING PROTEASE CTPA"/>
    <property type="match status" value="1"/>
</dbReference>
<keyword evidence="4" id="KW-0720">Serine protease</keyword>
<dbReference type="GO" id="GO:0007165">
    <property type="term" value="P:signal transduction"/>
    <property type="evidence" value="ECO:0007669"/>
    <property type="project" value="TreeGrafter"/>
</dbReference>
<gene>
    <name evidence="6" type="ORF">AVDCRST_MAG88-960</name>
</gene>
<keyword evidence="2" id="KW-0645">Protease</keyword>
<dbReference type="GO" id="GO:0006508">
    <property type="term" value="P:proteolysis"/>
    <property type="evidence" value="ECO:0007669"/>
    <property type="project" value="UniProtKB-KW"/>
</dbReference>
<organism evidence="6">
    <name type="scientific">uncultured Thermomicrobiales bacterium</name>
    <dbReference type="NCBI Taxonomy" id="1645740"/>
    <lineage>
        <taxon>Bacteria</taxon>
        <taxon>Pseudomonadati</taxon>
        <taxon>Thermomicrobiota</taxon>
        <taxon>Thermomicrobia</taxon>
        <taxon>Thermomicrobiales</taxon>
        <taxon>environmental samples</taxon>
    </lineage>
</organism>
<dbReference type="SUPFAM" id="SSF52096">
    <property type="entry name" value="ClpP/crotonase"/>
    <property type="match status" value="1"/>
</dbReference>
<dbReference type="GO" id="GO:0008236">
    <property type="term" value="F:serine-type peptidase activity"/>
    <property type="evidence" value="ECO:0007669"/>
    <property type="project" value="UniProtKB-KW"/>
</dbReference>
<dbReference type="InterPro" id="IPR029045">
    <property type="entry name" value="ClpP/crotonase-like_dom_sf"/>
</dbReference>
<feature type="non-terminal residue" evidence="6">
    <location>
        <position position="265"/>
    </location>
</feature>
<dbReference type="PROSITE" id="PS50106">
    <property type="entry name" value="PDZ"/>
    <property type="match status" value="1"/>
</dbReference>
<dbReference type="SUPFAM" id="SSF50156">
    <property type="entry name" value="PDZ domain-like"/>
    <property type="match status" value="1"/>
</dbReference>
<dbReference type="PANTHER" id="PTHR32060">
    <property type="entry name" value="TAIL-SPECIFIC PROTEASE"/>
    <property type="match status" value="1"/>
</dbReference>
<evidence type="ECO:0000313" key="6">
    <source>
        <dbReference type="EMBL" id="CAA9553931.1"/>
    </source>
</evidence>
<evidence type="ECO:0000256" key="1">
    <source>
        <dbReference type="ARBA" id="ARBA00009179"/>
    </source>
</evidence>
<evidence type="ECO:0000256" key="3">
    <source>
        <dbReference type="ARBA" id="ARBA00022801"/>
    </source>
</evidence>
<dbReference type="Gene3D" id="3.30.750.44">
    <property type="match status" value="1"/>
</dbReference>
<dbReference type="Gene3D" id="2.30.42.10">
    <property type="match status" value="1"/>
</dbReference>
<dbReference type="AlphaFoldDB" id="A0A6J4UNB7"/>
<dbReference type="CDD" id="cd06782">
    <property type="entry name" value="cpPDZ_CPP-like"/>
    <property type="match status" value="1"/>
</dbReference>
<accession>A0A6J4UNB7</accession>
<dbReference type="InterPro" id="IPR001478">
    <property type="entry name" value="PDZ"/>
</dbReference>
<comment type="similarity">
    <text evidence="1">Belongs to the peptidase S41A family.</text>
</comment>
<dbReference type="GO" id="GO:0030288">
    <property type="term" value="C:outer membrane-bounded periplasmic space"/>
    <property type="evidence" value="ECO:0007669"/>
    <property type="project" value="TreeGrafter"/>
</dbReference>
<proteinExistence type="inferred from homology"/>
<dbReference type="Pfam" id="PF22694">
    <property type="entry name" value="CtpB_N-like"/>
    <property type="match status" value="1"/>
</dbReference>
<dbReference type="InterPro" id="IPR055210">
    <property type="entry name" value="CtpA/B_N"/>
</dbReference>
<protein>
    <recommendedName>
        <fullName evidence="5">PDZ domain-containing protein</fullName>
    </recommendedName>
</protein>
<name>A0A6J4UNB7_9BACT</name>